<feature type="transmembrane region" description="Helical" evidence="1">
    <location>
        <begin position="12"/>
        <end position="34"/>
    </location>
</feature>
<evidence type="ECO:0000313" key="2">
    <source>
        <dbReference type="EMBL" id="MBD3927151.1"/>
    </source>
</evidence>
<keyword evidence="3" id="KW-1185">Reference proteome</keyword>
<dbReference type="Proteomes" id="UP000618818">
    <property type="component" value="Unassembled WGS sequence"/>
</dbReference>
<sequence length="196" mass="20647">MRAFLDKLVSWTGVAVAAVLLIAGGLLTWANSFIGDQVHDQLVMQDITMPEGDALGGLADEDVSALEKYAGSALDTGPEAKAYADHYILAHMNAASDGRTYQQVSGEFLALDDEAKASEEGQALAGLRQTLFMGNTLRGLLLYGYAFATIGTIAGFAAIAAFVGAFVLLALALLGMRHARQTDRAEVAPQLEPVTV</sequence>
<gene>
    <name evidence="2" type="ORF">IEZ26_21195</name>
</gene>
<organism evidence="2 3">
    <name type="scientific">Nocardioides cavernae</name>
    <dbReference type="NCBI Taxonomy" id="1921566"/>
    <lineage>
        <taxon>Bacteria</taxon>
        <taxon>Bacillati</taxon>
        <taxon>Actinomycetota</taxon>
        <taxon>Actinomycetes</taxon>
        <taxon>Propionibacteriales</taxon>
        <taxon>Nocardioidaceae</taxon>
        <taxon>Nocardioides</taxon>
    </lineage>
</organism>
<comment type="caution">
    <text evidence="2">The sequence shown here is derived from an EMBL/GenBank/DDBJ whole genome shotgun (WGS) entry which is preliminary data.</text>
</comment>
<evidence type="ECO:0000313" key="3">
    <source>
        <dbReference type="Proteomes" id="UP000618818"/>
    </source>
</evidence>
<dbReference type="RefSeq" id="WP_191196984.1">
    <property type="nucleotide sequence ID" value="NZ_JACXYZ010000004.1"/>
</dbReference>
<protein>
    <recommendedName>
        <fullName evidence="4">Aromatic ring-opening dioxygenase LigA</fullName>
    </recommendedName>
</protein>
<proteinExistence type="predicted"/>
<dbReference type="EMBL" id="JACXYZ010000004">
    <property type="protein sequence ID" value="MBD3927151.1"/>
    <property type="molecule type" value="Genomic_DNA"/>
</dbReference>
<accession>A0ABR8NHC4</accession>
<feature type="transmembrane region" description="Helical" evidence="1">
    <location>
        <begin position="142"/>
        <end position="174"/>
    </location>
</feature>
<keyword evidence="1" id="KW-0472">Membrane</keyword>
<keyword evidence="1" id="KW-0812">Transmembrane</keyword>
<keyword evidence="1" id="KW-1133">Transmembrane helix</keyword>
<evidence type="ECO:0008006" key="4">
    <source>
        <dbReference type="Google" id="ProtNLM"/>
    </source>
</evidence>
<reference evidence="2 3" key="1">
    <citation type="submission" date="2020-09" db="EMBL/GenBank/DDBJ databases">
        <title>novel species in genus Nocardioides.</title>
        <authorList>
            <person name="Zhang G."/>
        </authorList>
    </citation>
    <scope>NUCLEOTIDE SEQUENCE [LARGE SCALE GENOMIC DNA]</scope>
    <source>
        <strain evidence="2 3">KCTC 39551</strain>
    </source>
</reference>
<evidence type="ECO:0000256" key="1">
    <source>
        <dbReference type="SAM" id="Phobius"/>
    </source>
</evidence>
<name>A0ABR8NHC4_9ACTN</name>